<dbReference type="GO" id="GO:0000160">
    <property type="term" value="P:phosphorelay signal transduction system"/>
    <property type="evidence" value="ECO:0007669"/>
    <property type="project" value="InterPro"/>
</dbReference>
<dbReference type="InterPro" id="IPR050595">
    <property type="entry name" value="Bact_response_regulator"/>
</dbReference>
<dbReference type="EMBL" id="AP018248">
    <property type="protein sequence ID" value="BAZ01994.1"/>
    <property type="molecule type" value="Genomic_DNA"/>
</dbReference>
<dbReference type="PANTHER" id="PTHR44591">
    <property type="entry name" value="STRESS RESPONSE REGULATOR PROTEIN 1"/>
    <property type="match status" value="1"/>
</dbReference>
<reference evidence="4 5" key="1">
    <citation type="submission" date="2017-06" db="EMBL/GenBank/DDBJ databases">
        <title>Genome sequencing of cyanobaciteial culture collection at National Institute for Environmental Studies (NIES).</title>
        <authorList>
            <person name="Hirose Y."/>
            <person name="Shimura Y."/>
            <person name="Fujisawa T."/>
            <person name="Nakamura Y."/>
            <person name="Kawachi M."/>
        </authorList>
    </citation>
    <scope>NUCLEOTIDE SEQUENCE [LARGE SCALE GENOMIC DNA]</scope>
    <source>
        <strain evidence="4 5">NIES-37</strain>
    </source>
</reference>
<name>A0A1Z4N8E2_9CYAN</name>
<dbReference type="SMART" id="SM00065">
    <property type="entry name" value="GAF"/>
    <property type="match status" value="1"/>
</dbReference>
<evidence type="ECO:0000259" key="3">
    <source>
        <dbReference type="PROSITE" id="PS50110"/>
    </source>
</evidence>
<protein>
    <submittedName>
        <fullName evidence="4">Response regulator receiver modulated GAF sensor protein</fullName>
    </submittedName>
</protein>
<evidence type="ECO:0000313" key="5">
    <source>
        <dbReference type="Proteomes" id="UP000218785"/>
    </source>
</evidence>
<dbReference type="SUPFAM" id="SSF55781">
    <property type="entry name" value="GAF domain-like"/>
    <property type="match status" value="1"/>
</dbReference>
<dbReference type="KEGG" id="ttq:NIES37_60010"/>
<dbReference type="InterPro" id="IPR001789">
    <property type="entry name" value="Sig_transdc_resp-reg_receiver"/>
</dbReference>
<dbReference type="InterPro" id="IPR003018">
    <property type="entry name" value="GAF"/>
</dbReference>
<gene>
    <name evidence="4" type="ORF">NIES37_60010</name>
</gene>
<organism evidence="4 5">
    <name type="scientific">Tolypothrix tenuis PCC 7101</name>
    <dbReference type="NCBI Taxonomy" id="231146"/>
    <lineage>
        <taxon>Bacteria</taxon>
        <taxon>Bacillati</taxon>
        <taxon>Cyanobacteriota</taxon>
        <taxon>Cyanophyceae</taxon>
        <taxon>Nostocales</taxon>
        <taxon>Tolypothrichaceae</taxon>
        <taxon>Tolypothrix</taxon>
    </lineage>
</organism>
<dbReference type="Proteomes" id="UP000218785">
    <property type="component" value="Chromosome"/>
</dbReference>
<dbReference type="PANTHER" id="PTHR44591:SF19">
    <property type="entry name" value="TWO-COMPONENT RESPONSE REGULATOR-RELATED"/>
    <property type="match status" value="1"/>
</dbReference>
<sequence>MDNLSLETNTDRRQLRTLDRPKKLKILVVDDEPDNLDLLYRTFRRDFQVLKADSGMNALQMLAAEGEVAVIISDQRMPEMKGTEFLSKTVPQFPDTVRIILTGFTDIEDLVEAINAGQVYKYITKPWDPGELKAVVQRAAETYDLLKQRTEELRCANAQMALLTVLVEVTQAANSLEEILKPIATAFSQSFGSDACILQLIENNNLIATQGSYSEGGSVENWLAQDPLTSEAIATGNIQVSLNILKDPKLSSVAHYQNYGVQAHLIIPINYRNKVMGVLSLQWKQPHTLRDDELKLINLSAQLVAIALTSSFYHQTQI</sequence>
<evidence type="ECO:0000256" key="2">
    <source>
        <dbReference type="PROSITE-ProRule" id="PRU00169"/>
    </source>
</evidence>
<evidence type="ECO:0000256" key="1">
    <source>
        <dbReference type="ARBA" id="ARBA00022553"/>
    </source>
</evidence>
<dbReference type="Pfam" id="PF00072">
    <property type="entry name" value="Response_reg"/>
    <property type="match status" value="1"/>
</dbReference>
<feature type="modified residue" description="4-aspartylphosphate" evidence="2">
    <location>
        <position position="74"/>
    </location>
</feature>
<dbReference type="SUPFAM" id="SSF52172">
    <property type="entry name" value="CheY-like"/>
    <property type="match status" value="1"/>
</dbReference>
<dbReference type="RefSeq" id="WP_096581903.1">
    <property type="nucleotide sequence ID" value="NZ_CAWNJS010000001.1"/>
</dbReference>
<dbReference type="PROSITE" id="PS50110">
    <property type="entry name" value="RESPONSE_REGULATORY"/>
    <property type="match status" value="1"/>
</dbReference>
<dbReference type="SMART" id="SM00448">
    <property type="entry name" value="REC"/>
    <property type="match status" value="1"/>
</dbReference>
<evidence type="ECO:0000313" key="4">
    <source>
        <dbReference type="EMBL" id="BAZ01994.1"/>
    </source>
</evidence>
<keyword evidence="5" id="KW-1185">Reference proteome</keyword>
<dbReference type="Gene3D" id="3.40.50.2300">
    <property type="match status" value="1"/>
</dbReference>
<accession>A0A1Z4N8E2</accession>
<keyword evidence="1 2" id="KW-0597">Phosphoprotein</keyword>
<dbReference type="CDD" id="cd17569">
    <property type="entry name" value="REC_HupR-like"/>
    <property type="match status" value="1"/>
</dbReference>
<dbReference type="Gene3D" id="3.30.450.340">
    <property type="match status" value="1"/>
</dbReference>
<proteinExistence type="predicted"/>
<dbReference type="Pfam" id="PF13185">
    <property type="entry name" value="GAF_2"/>
    <property type="match status" value="1"/>
</dbReference>
<dbReference type="InterPro" id="IPR011006">
    <property type="entry name" value="CheY-like_superfamily"/>
</dbReference>
<feature type="domain" description="Response regulatory" evidence="3">
    <location>
        <begin position="25"/>
        <end position="140"/>
    </location>
</feature>
<dbReference type="AlphaFoldDB" id="A0A1Z4N8E2"/>